<dbReference type="EMBL" id="JBBNAG010000003">
    <property type="protein sequence ID" value="KAK9148633.1"/>
    <property type="molecule type" value="Genomic_DNA"/>
</dbReference>
<dbReference type="AlphaFoldDB" id="A0AAP0K9P8"/>
<gene>
    <name evidence="2" type="ORF">Scep_007390</name>
</gene>
<reference evidence="2 3" key="1">
    <citation type="submission" date="2024-01" db="EMBL/GenBank/DDBJ databases">
        <title>Genome assemblies of Stephania.</title>
        <authorList>
            <person name="Yang L."/>
        </authorList>
    </citation>
    <scope>NUCLEOTIDE SEQUENCE [LARGE SCALE GENOMIC DNA]</scope>
    <source>
        <strain evidence="2">JXDWG</strain>
        <tissue evidence="2">Leaf</tissue>
    </source>
</reference>
<sequence length="50" mass="5438">MPKHLGDRTITEENHGLRLSSSSLPLRINSSSTPAQEHTTPSTSQHLLSS</sequence>
<keyword evidence="3" id="KW-1185">Reference proteome</keyword>
<organism evidence="2 3">
    <name type="scientific">Stephania cephalantha</name>
    <dbReference type="NCBI Taxonomy" id="152367"/>
    <lineage>
        <taxon>Eukaryota</taxon>
        <taxon>Viridiplantae</taxon>
        <taxon>Streptophyta</taxon>
        <taxon>Embryophyta</taxon>
        <taxon>Tracheophyta</taxon>
        <taxon>Spermatophyta</taxon>
        <taxon>Magnoliopsida</taxon>
        <taxon>Ranunculales</taxon>
        <taxon>Menispermaceae</taxon>
        <taxon>Menispermoideae</taxon>
        <taxon>Cissampelideae</taxon>
        <taxon>Stephania</taxon>
    </lineage>
</organism>
<proteinExistence type="predicted"/>
<feature type="compositionally biased region" description="Basic and acidic residues" evidence="1">
    <location>
        <begin position="1"/>
        <end position="16"/>
    </location>
</feature>
<dbReference type="Proteomes" id="UP001419268">
    <property type="component" value="Unassembled WGS sequence"/>
</dbReference>
<evidence type="ECO:0000313" key="2">
    <source>
        <dbReference type="EMBL" id="KAK9148633.1"/>
    </source>
</evidence>
<comment type="caution">
    <text evidence="2">The sequence shown here is derived from an EMBL/GenBank/DDBJ whole genome shotgun (WGS) entry which is preliminary data.</text>
</comment>
<name>A0AAP0K9P8_9MAGN</name>
<feature type="compositionally biased region" description="Polar residues" evidence="1">
    <location>
        <begin position="33"/>
        <end position="50"/>
    </location>
</feature>
<protein>
    <submittedName>
        <fullName evidence="2">Uncharacterized protein</fullName>
    </submittedName>
</protein>
<feature type="compositionally biased region" description="Low complexity" evidence="1">
    <location>
        <begin position="17"/>
        <end position="32"/>
    </location>
</feature>
<evidence type="ECO:0000256" key="1">
    <source>
        <dbReference type="SAM" id="MobiDB-lite"/>
    </source>
</evidence>
<accession>A0AAP0K9P8</accession>
<feature type="region of interest" description="Disordered" evidence="1">
    <location>
        <begin position="1"/>
        <end position="50"/>
    </location>
</feature>
<evidence type="ECO:0000313" key="3">
    <source>
        <dbReference type="Proteomes" id="UP001419268"/>
    </source>
</evidence>